<dbReference type="GO" id="GO:0006508">
    <property type="term" value="P:proteolysis"/>
    <property type="evidence" value="ECO:0007669"/>
    <property type="project" value="UniProtKB-KW"/>
</dbReference>
<dbReference type="RefSeq" id="WP_238361662.1">
    <property type="nucleotide sequence ID" value="NZ_BAABJL010000142.1"/>
</dbReference>
<dbReference type="CDD" id="cd06905">
    <property type="entry name" value="M14-like"/>
    <property type="match status" value="1"/>
</dbReference>
<dbReference type="PANTHER" id="PTHR11705:SF143">
    <property type="entry name" value="SLL0236 PROTEIN"/>
    <property type="match status" value="1"/>
</dbReference>
<evidence type="ECO:0000256" key="6">
    <source>
        <dbReference type="ARBA" id="ARBA00023049"/>
    </source>
</evidence>
<accession>A0A927N2P2</accession>
<comment type="similarity">
    <text evidence="2 7">Belongs to the peptidase M14 family.</text>
</comment>
<keyword evidence="4" id="KW-0378">Hydrolase</keyword>
<dbReference type="InterPro" id="IPR000834">
    <property type="entry name" value="Peptidase_M14"/>
</dbReference>
<evidence type="ECO:0000256" key="3">
    <source>
        <dbReference type="ARBA" id="ARBA00022670"/>
    </source>
</evidence>
<evidence type="ECO:0000256" key="5">
    <source>
        <dbReference type="ARBA" id="ARBA00022833"/>
    </source>
</evidence>
<dbReference type="SMART" id="SM00631">
    <property type="entry name" value="Zn_pept"/>
    <property type="match status" value="1"/>
</dbReference>
<dbReference type="EMBL" id="JADBEM010000001">
    <property type="protein sequence ID" value="MBE1609193.1"/>
    <property type="molecule type" value="Genomic_DNA"/>
</dbReference>
<feature type="domain" description="Peptidase M14" evidence="10">
    <location>
        <begin position="95"/>
        <end position="453"/>
    </location>
</feature>
<dbReference type="GO" id="GO:0005615">
    <property type="term" value="C:extracellular space"/>
    <property type="evidence" value="ECO:0007669"/>
    <property type="project" value="TreeGrafter"/>
</dbReference>
<feature type="region of interest" description="Disordered" evidence="8">
    <location>
        <begin position="34"/>
        <end position="71"/>
    </location>
</feature>
<evidence type="ECO:0000313" key="11">
    <source>
        <dbReference type="EMBL" id="MBE1609193.1"/>
    </source>
</evidence>
<comment type="caution">
    <text evidence="7">Lacks conserved residue(s) required for the propagation of feature annotation.</text>
</comment>
<evidence type="ECO:0000256" key="2">
    <source>
        <dbReference type="ARBA" id="ARBA00005988"/>
    </source>
</evidence>
<evidence type="ECO:0000259" key="10">
    <source>
        <dbReference type="PROSITE" id="PS52035"/>
    </source>
</evidence>
<evidence type="ECO:0000256" key="7">
    <source>
        <dbReference type="PROSITE-ProRule" id="PRU01379"/>
    </source>
</evidence>
<keyword evidence="5" id="KW-0862">Zinc</keyword>
<dbReference type="Gene3D" id="3.40.630.10">
    <property type="entry name" value="Zn peptidases"/>
    <property type="match status" value="1"/>
</dbReference>
<dbReference type="Pfam" id="PF00246">
    <property type="entry name" value="Peptidase_M14"/>
    <property type="match status" value="1"/>
</dbReference>
<evidence type="ECO:0000256" key="9">
    <source>
        <dbReference type="SAM" id="SignalP"/>
    </source>
</evidence>
<keyword evidence="12" id="KW-1185">Reference proteome</keyword>
<keyword evidence="3" id="KW-0645">Protease</keyword>
<keyword evidence="6" id="KW-0482">Metalloprotease</keyword>
<feature type="compositionally biased region" description="Polar residues" evidence="8">
    <location>
        <begin position="36"/>
        <end position="48"/>
    </location>
</feature>
<proteinExistence type="inferred from homology"/>
<evidence type="ECO:0000313" key="12">
    <source>
        <dbReference type="Proteomes" id="UP000638648"/>
    </source>
</evidence>
<feature type="signal peptide" evidence="9">
    <location>
        <begin position="1"/>
        <end position="28"/>
    </location>
</feature>
<sequence>MASLFAKRLTTTGVLALALGLVALAAQAAPLKSGNAEPQQKIAASSPQAPGPFPSPYPEGDTYTVPGDRDGPSEFPVVHYDELQAKVPGEMDFEHFHSSNEINWWLTKWAYDHPEIAELYEVGKSFGGVPIYQLTLTNKATGKDTDKPAAFFEGGRHSGEITSTESVLWLAWNLVENYGDDAKITKLLDEKAIYLKPLNNPDGSDMYRWTAQTNRSSVRPHDSDGDGKLDDDPPLDLNGDGYVTQMRKYIGAGKGTHVVDDRDPAGRVMRSVGQGNGDYLVYTEGIDHDGDGRIGEDGIGGLDLHRNYPYNWRPEASAELTGRGNTQGGAGEYPLSEPETRHVFTFLTSHPNVSVVNSMDTAVPMHLRGPSTCDEKECMFPADLRIFEHFDKVGQSFTDYPWAGDVYNDYATRFGGEPEALYGHGPDFGYFQFGAVWYGDELWNGGRFTDYNEDGRYDDWERSRWCAENDRTDCFLDWTAYDHEKLGAVEIGGFDPKFWNQNAPAELLEEWAANQAKFNLGMAFELPRVEISGVKVRPLPSGQSDGATHEVAVSVRNTARIPTALEQAKRVKIVQPDTVSVELPGTVGQTVGDEPEFWLKGRDRLTATVRVKIAEGASPGMVTVRAASTRGGVVEREVRWPG</sequence>
<dbReference type="GO" id="GO:0008270">
    <property type="term" value="F:zinc ion binding"/>
    <property type="evidence" value="ECO:0007669"/>
    <property type="project" value="InterPro"/>
</dbReference>
<protein>
    <recommendedName>
        <fullName evidence="10">Peptidase M14 domain-containing protein</fullName>
    </recommendedName>
</protein>
<evidence type="ECO:0000256" key="4">
    <source>
        <dbReference type="ARBA" id="ARBA00022801"/>
    </source>
</evidence>
<comment type="caution">
    <text evidence="11">The sequence shown here is derived from an EMBL/GenBank/DDBJ whole genome shotgun (WGS) entry which is preliminary data.</text>
</comment>
<feature type="chain" id="PRO_5037909318" description="Peptidase M14 domain-containing protein" evidence="9">
    <location>
        <begin position="29"/>
        <end position="642"/>
    </location>
</feature>
<reference evidence="11" key="1">
    <citation type="submission" date="2020-10" db="EMBL/GenBank/DDBJ databases">
        <title>Sequencing the genomes of 1000 actinobacteria strains.</title>
        <authorList>
            <person name="Klenk H.-P."/>
        </authorList>
    </citation>
    <scope>NUCLEOTIDE SEQUENCE</scope>
    <source>
        <strain evidence="11">DSM 45354</strain>
    </source>
</reference>
<comment type="cofactor">
    <cofactor evidence="1">
        <name>Zn(2+)</name>
        <dbReference type="ChEBI" id="CHEBI:29105"/>
    </cofactor>
</comment>
<feature type="compositionally biased region" description="Basic and acidic residues" evidence="8">
    <location>
        <begin position="219"/>
        <end position="231"/>
    </location>
</feature>
<keyword evidence="9" id="KW-0732">Signal</keyword>
<evidence type="ECO:0000256" key="8">
    <source>
        <dbReference type="SAM" id="MobiDB-lite"/>
    </source>
</evidence>
<dbReference type="SUPFAM" id="SSF53187">
    <property type="entry name" value="Zn-dependent exopeptidases"/>
    <property type="match status" value="1"/>
</dbReference>
<dbReference type="AlphaFoldDB" id="A0A927N2P2"/>
<dbReference type="PROSITE" id="PS52035">
    <property type="entry name" value="PEPTIDASE_M14"/>
    <property type="match status" value="1"/>
</dbReference>
<name>A0A927N2P2_9ACTN</name>
<dbReference type="PANTHER" id="PTHR11705">
    <property type="entry name" value="PROTEASE FAMILY M14 CARBOXYPEPTIDASE A,B"/>
    <property type="match status" value="1"/>
</dbReference>
<dbReference type="Proteomes" id="UP000638648">
    <property type="component" value="Unassembled WGS sequence"/>
</dbReference>
<dbReference type="GO" id="GO:0004181">
    <property type="term" value="F:metallocarboxypeptidase activity"/>
    <property type="evidence" value="ECO:0007669"/>
    <property type="project" value="InterPro"/>
</dbReference>
<gene>
    <name evidence="11" type="ORF">HEB94_006041</name>
</gene>
<feature type="region of interest" description="Disordered" evidence="8">
    <location>
        <begin position="213"/>
        <end position="238"/>
    </location>
</feature>
<organism evidence="11 12">
    <name type="scientific">Actinopolymorpha pittospori</name>
    <dbReference type="NCBI Taxonomy" id="648752"/>
    <lineage>
        <taxon>Bacteria</taxon>
        <taxon>Bacillati</taxon>
        <taxon>Actinomycetota</taxon>
        <taxon>Actinomycetes</taxon>
        <taxon>Propionibacteriales</taxon>
        <taxon>Actinopolymorphaceae</taxon>
        <taxon>Actinopolymorpha</taxon>
    </lineage>
</organism>
<evidence type="ECO:0000256" key="1">
    <source>
        <dbReference type="ARBA" id="ARBA00001947"/>
    </source>
</evidence>